<keyword evidence="4" id="KW-1185">Reference proteome</keyword>
<name>A0ABZ1LJZ5_9ACTN</name>
<sequence>MSLLRKIGIGLLVLVAIGIFAPNGWYVLGAIGIAVVVVAYGFWIWAEEHHSSRRTDSRPFRAGRGGDGRWVLPDEDRGPRN</sequence>
<keyword evidence="2" id="KW-0472">Membrane</keyword>
<gene>
    <name evidence="3" type="ORF">OG814_36160</name>
</gene>
<protein>
    <submittedName>
        <fullName evidence="3">Uncharacterized protein</fullName>
    </submittedName>
</protein>
<evidence type="ECO:0000313" key="4">
    <source>
        <dbReference type="Proteomes" id="UP001622594"/>
    </source>
</evidence>
<evidence type="ECO:0000256" key="2">
    <source>
        <dbReference type="SAM" id="Phobius"/>
    </source>
</evidence>
<dbReference type="RefSeq" id="WP_327160251.1">
    <property type="nucleotide sequence ID" value="NZ_CP108062.1"/>
</dbReference>
<keyword evidence="2" id="KW-1133">Transmembrane helix</keyword>
<organism evidence="3 4">
    <name type="scientific">Streptomyces zaomyceticus</name>
    <dbReference type="NCBI Taxonomy" id="68286"/>
    <lineage>
        <taxon>Bacteria</taxon>
        <taxon>Bacillati</taxon>
        <taxon>Actinomycetota</taxon>
        <taxon>Actinomycetes</taxon>
        <taxon>Kitasatosporales</taxon>
        <taxon>Streptomycetaceae</taxon>
        <taxon>Streptomyces</taxon>
    </lineage>
</organism>
<dbReference type="EMBL" id="CP108188">
    <property type="protein sequence ID" value="WTR74345.1"/>
    <property type="molecule type" value="Genomic_DNA"/>
</dbReference>
<reference evidence="3 4" key="1">
    <citation type="submission" date="2022-10" db="EMBL/GenBank/DDBJ databases">
        <title>The complete genomes of actinobacterial strains from the NBC collection.</title>
        <authorList>
            <person name="Joergensen T.S."/>
            <person name="Alvarez Arevalo M."/>
            <person name="Sterndorff E.B."/>
            <person name="Faurdal D."/>
            <person name="Vuksanovic O."/>
            <person name="Mourched A.-S."/>
            <person name="Charusanti P."/>
            <person name="Shaw S."/>
            <person name="Blin K."/>
            <person name="Weber T."/>
        </authorList>
    </citation>
    <scope>NUCLEOTIDE SEQUENCE [LARGE SCALE GENOMIC DNA]</scope>
    <source>
        <strain evidence="3 4">NBC_00123</strain>
    </source>
</reference>
<feature type="transmembrane region" description="Helical" evidence="2">
    <location>
        <begin position="7"/>
        <end position="22"/>
    </location>
</feature>
<evidence type="ECO:0000256" key="1">
    <source>
        <dbReference type="SAM" id="MobiDB-lite"/>
    </source>
</evidence>
<keyword evidence="2" id="KW-0812">Transmembrane</keyword>
<feature type="transmembrane region" description="Helical" evidence="2">
    <location>
        <begin position="28"/>
        <end position="46"/>
    </location>
</feature>
<dbReference type="Proteomes" id="UP001622594">
    <property type="component" value="Chromosome"/>
</dbReference>
<evidence type="ECO:0000313" key="3">
    <source>
        <dbReference type="EMBL" id="WTR74345.1"/>
    </source>
</evidence>
<proteinExistence type="predicted"/>
<accession>A0ABZ1LJZ5</accession>
<feature type="region of interest" description="Disordered" evidence="1">
    <location>
        <begin position="50"/>
        <end position="81"/>
    </location>
</feature>